<feature type="non-terminal residue" evidence="1">
    <location>
        <position position="27"/>
    </location>
</feature>
<accession>A0A0F9BT92</accession>
<evidence type="ECO:0000313" key="1">
    <source>
        <dbReference type="EMBL" id="KKK93639.1"/>
    </source>
</evidence>
<dbReference type="EMBL" id="LAZR01047688">
    <property type="protein sequence ID" value="KKK93639.1"/>
    <property type="molecule type" value="Genomic_DNA"/>
</dbReference>
<reference evidence="1" key="1">
    <citation type="journal article" date="2015" name="Nature">
        <title>Complex archaea that bridge the gap between prokaryotes and eukaryotes.</title>
        <authorList>
            <person name="Spang A."/>
            <person name="Saw J.H."/>
            <person name="Jorgensen S.L."/>
            <person name="Zaremba-Niedzwiedzka K."/>
            <person name="Martijn J."/>
            <person name="Lind A.E."/>
            <person name="van Eijk R."/>
            <person name="Schleper C."/>
            <person name="Guy L."/>
            <person name="Ettema T.J."/>
        </authorList>
    </citation>
    <scope>NUCLEOTIDE SEQUENCE</scope>
</reference>
<organism evidence="1">
    <name type="scientific">marine sediment metagenome</name>
    <dbReference type="NCBI Taxonomy" id="412755"/>
    <lineage>
        <taxon>unclassified sequences</taxon>
        <taxon>metagenomes</taxon>
        <taxon>ecological metagenomes</taxon>
    </lineage>
</organism>
<sequence>MTKTRGETFAVLASFWHLAVTACPTYQ</sequence>
<dbReference type="AlphaFoldDB" id="A0A0F9BT92"/>
<protein>
    <submittedName>
        <fullName evidence="1">Uncharacterized protein</fullName>
    </submittedName>
</protein>
<proteinExistence type="predicted"/>
<comment type="caution">
    <text evidence="1">The sequence shown here is derived from an EMBL/GenBank/DDBJ whole genome shotgun (WGS) entry which is preliminary data.</text>
</comment>
<gene>
    <name evidence="1" type="ORF">LCGC14_2690850</name>
</gene>
<name>A0A0F9BT92_9ZZZZ</name>
<dbReference type="PROSITE" id="PS51257">
    <property type="entry name" value="PROKAR_LIPOPROTEIN"/>
    <property type="match status" value="1"/>
</dbReference>